<evidence type="ECO:0000256" key="3">
    <source>
        <dbReference type="ARBA" id="ARBA00022692"/>
    </source>
</evidence>
<organism evidence="7 8">
    <name type="scientific">Corynebacterium hindlerae</name>
    <dbReference type="NCBI Taxonomy" id="699041"/>
    <lineage>
        <taxon>Bacteria</taxon>
        <taxon>Bacillati</taxon>
        <taxon>Actinomycetota</taxon>
        <taxon>Actinomycetes</taxon>
        <taxon>Mycobacteriales</taxon>
        <taxon>Corynebacteriaceae</taxon>
        <taxon>Corynebacterium</taxon>
    </lineage>
</organism>
<evidence type="ECO:0000256" key="4">
    <source>
        <dbReference type="ARBA" id="ARBA00022989"/>
    </source>
</evidence>
<evidence type="ECO:0000313" key="8">
    <source>
        <dbReference type="Proteomes" id="UP000515570"/>
    </source>
</evidence>
<sequence>MSVVLSGLVIGLSLIVAIGPQNALIIKQGMKREHVGAILLVCMLSDILLILGGTLGVGVLIERAPLFLTVLKWFGVVYLSYFAFTCFRDATRQRDTEVIAETAPEQAASAGSFTTTTLKTRVKAQARTSWHKPVLTALAFTWLNPAAYIDALVMLGGIANQHGDIMRWYFAAGALAASALWFPTIGFLSIKGAAMLQQPRIWSIVNVAIGFIMVYMAIKVAMF</sequence>
<evidence type="ECO:0000256" key="5">
    <source>
        <dbReference type="ARBA" id="ARBA00023136"/>
    </source>
</evidence>
<protein>
    <submittedName>
        <fullName evidence="7">LysE family transporter</fullName>
    </submittedName>
</protein>
<reference evidence="7 8" key="1">
    <citation type="submission" date="2020-07" db="EMBL/GenBank/DDBJ databases">
        <title>non toxigenic Corynebacterium sp. nov from a clinical source.</title>
        <authorList>
            <person name="Bernier A.-M."/>
            <person name="Bernard K."/>
        </authorList>
    </citation>
    <scope>NUCLEOTIDE SEQUENCE [LARGE SCALE GENOMIC DNA]</scope>
    <source>
        <strain evidence="8">NML 93-0612</strain>
    </source>
</reference>
<dbReference type="InterPro" id="IPR001123">
    <property type="entry name" value="LeuE-type"/>
</dbReference>
<feature type="transmembrane region" description="Helical" evidence="6">
    <location>
        <begin position="168"/>
        <end position="189"/>
    </location>
</feature>
<evidence type="ECO:0000313" key="7">
    <source>
        <dbReference type="EMBL" id="QMV85136.1"/>
    </source>
</evidence>
<feature type="transmembrane region" description="Helical" evidence="6">
    <location>
        <begin position="37"/>
        <end position="60"/>
    </location>
</feature>
<feature type="transmembrane region" description="Helical" evidence="6">
    <location>
        <begin position="6"/>
        <end position="25"/>
    </location>
</feature>
<keyword evidence="5 6" id="KW-0472">Membrane</keyword>
<dbReference type="AlphaFoldDB" id="A0A7G5FEU5"/>
<keyword evidence="4 6" id="KW-1133">Transmembrane helix</keyword>
<name>A0A7G5FEU5_9CORY</name>
<evidence type="ECO:0000256" key="2">
    <source>
        <dbReference type="ARBA" id="ARBA00022475"/>
    </source>
</evidence>
<feature type="transmembrane region" description="Helical" evidence="6">
    <location>
        <begin position="201"/>
        <end position="218"/>
    </location>
</feature>
<keyword evidence="3 6" id="KW-0812">Transmembrane</keyword>
<comment type="subcellular location">
    <subcellularLocation>
        <location evidence="1">Cell membrane</location>
        <topology evidence="1">Multi-pass membrane protein</topology>
    </subcellularLocation>
</comment>
<dbReference type="RefSeq" id="WP_182385942.1">
    <property type="nucleotide sequence ID" value="NZ_CP059833.1"/>
</dbReference>
<keyword evidence="8" id="KW-1185">Reference proteome</keyword>
<dbReference type="Proteomes" id="UP000515570">
    <property type="component" value="Chromosome"/>
</dbReference>
<dbReference type="GO" id="GO:0015171">
    <property type="term" value="F:amino acid transmembrane transporter activity"/>
    <property type="evidence" value="ECO:0007669"/>
    <property type="project" value="TreeGrafter"/>
</dbReference>
<dbReference type="PANTHER" id="PTHR30086:SF20">
    <property type="entry name" value="ARGININE EXPORTER PROTEIN ARGO-RELATED"/>
    <property type="match status" value="1"/>
</dbReference>
<gene>
    <name evidence="7" type="ORF">HW450_12560</name>
</gene>
<evidence type="ECO:0000256" key="6">
    <source>
        <dbReference type="SAM" id="Phobius"/>
    </source>
</evidence>
<dbReference type="EMBL" id="CP059833">
    <property type="protein sequence ID" value="QMV85136.1"/>
    <property type="molecule type" value="Genomic_DNA"/>
</dbReference>
<dbReference type="Pfam" id="PF01810">
    <property type="entry name" value="LysE"/>
    <property type="match status" value="1"/>
</dbReference>
<dbReference type="GO" id="GO:0005886">
    <property type="term" value="C:plasma membrane"/>
    <property type="evidence" value="ECO:0007669"/>
    <property type="project" value="UniProtKB-SubCell"/>
</dbReference>
<dbReference type="PANTHER" id="PTHR30086">
    <property type="entry name" value="ARGININE EXPORTER PROTEIN ARGO"/>
    <property type="match status" value="1"/>
</dbReference>
<evidence type="ECO:0000256" key="1">
    <source>
        <dbReference type="ARBA" id="ARBA00004651"/>
    </source>
</evidence>
<feature type="transmembrane region" description="Helical" evidence="6">
    <location>
        <begin position="134"/>
        <end position="156"/>
    </location>
</feature>
<keyword evidence="2" id="KW-1003">Cell membrane</keyword>
<feature type="transmembrane region" description="Helical" evidence="6">
    <location>
        <begin position="66"/>
        <end position="84"/>
    </location>
</feature>
<proteinExistence type="predicted"/>
<accession>A0A7G5FEU5</accession>